<reference evidence="2 3" key="1">
    <citation type="submission" date="2023-03" db="EMBL/GenBank/DDBJ databases">
        <title>High recombination rates correlate with genetic variation in Cardiocondyla obscurior ants.</title>
        <authorList>
            <person name="Errbii M."/>
        </authorList>
    </citation>
    <scope>NUCLEOTIDE SEQUENCE [LARGE SCALE GENOMIC DNA]</scope>
    <source>
        <strain evidence="2">Alpha-2009</strain>
        <tissue evidence="2">Whole body</tissue>
    </source>
</reference>
<dbReference type="Proteomes" id="UP001430953">
    <property type="component" value="Unassembled WGS sequence"/>
</dbReference>
<keyword evidence="1" id="KW-1133">Transmembrane helix</keyword>
<dbReference type="EMBL" id="JADYXP020000006">
    <property type="protein sequence ID" value="KAL0121505.1"/>
    <property type="molecule type" value="Genomic_DNA"/>
</dbReference>
<accession>A0AAW2G1Q9</accession>
<keyword evidence="1" id="KW-0812">Transmembrane</keyword>
<gene>
    <name evidence="2" type="ORF">PUN28_006784</name>
</gene>
<dbReference type="AlphaFoldDB" id="A0AAW2G1Q9"/>
<evidence type="ECO:0000256" key="1">
    <source>
        <dbReference type="SAM" id="Phobius"/>
    </source>
</evidence>
<evidence type="ECO:0000313" key="2">
    <source>
        <dbReference type="EMBL" id="KAL0121505.1"/>
    </source>
</evidence>
<keyword evidence="1" id="KW-0472">Membrane</keyword>
<evidence type="ECO:0000313" key="3">
    <source>
        <dbReference type="Proteomes" id="UP001430953"/>
    </source>
</evidence>
<name>A0AAW2G1Q9_9HYME</name>
<organism evidence="2 3">
    <name type="scientific">Cardiocondyla obscurior</name>
    <dbReference type="NCBI Taxonomy" id="286306"/>
    <lineage>
        <taxon>Eukaryota</taxon>
        <taxon>Metazoa</taxon>
        <taxon>Ecdysozoa</taxon>
        <taxon>Arthropoda</taxon>
        <taxon>Hexapoda</taxon>
        <taxon>Insecta</taxon>
        <taxon>Pterygota</taxon>
        <taxon>Neoptera</taxon>
        <taxon>Endopterygota</taxon>
        <taxon>Hymenoptera</taxon>
        <taxon>Apocrita</taxon>
        <taxon>Aculeata</taxon>
        <taxon>Formicoidea</taxon>
        <taxon>Formicidae</taxon>
        <taxon>Myrmicinae</taxon>
        <taxon>Cardiocondyla</taxon>
    </lineage>
</organism>
<protein>
    <submittedName>
        <fullName evidence="2">Uncharacterized protein</fullName>
    </submittedName>
</protein>
<proteinExistence type="predicted"/>
<sequence>MEILLYFQPKYPEETLRIFARCLYPRRTLQIEEIPRARHALRNANKALQIDDLIFCKALFFSQCSFRTGGSFVFTISCNLNVKARMHFTLVSREMRHVCFSHIVILIKKNIFALSLYLFLIFFLNFTRNVKKKILNCKPEQIYCNVNISRASSVGTTTRENAKNDLKKICMS</sequence>
<feature type="transmembrane region" description="Helical" evidence="1">
    <location>
        <begin position="100"/>
        <end position="124"/>
    </location>
</feature>
<keyword evidence="3" id="KW-1185">Reference proteome</keyword>
<comment type="caution">
    <text evidence="2">The sequence shown here is derived from an EMBL/GenBank/DDBJ whole genome shotgun (WGS) entry which is preliminary data.</text>
</comment>